<organism evidence="2 3">
    <name type="scientific">Salvia divinorum</name>
    <name type="common">Maria pastora</name>
    <name type="synonym">Diviner's sage</name>
    <dbReference type="NCBI Taxonomy" id="28513"/>
    <lineage>
        <taxon>Eukaryota</taxon>
        <taxon>Viridiplantae</taxon>
        <taxon>Streptophyta</taxon>
        <taxon>Embryophyta</taxon>
        <taxon>Tracheophyta</taxon>
        <taxon>Spermatophyta</taxon>
        <taxon>Magnoliopsida</taxon>
        <taxon>eudicotyledons</taxon>
        <taxon>Gunneridae</taxon>
        <taxon>Pentapetalae</taxon>
        <taxon>asterids</taxon>
        <taxon>lamiids</taxon>
        <taxon>Lamiales</taxon>
        <taxon>Lamiaceae</taxon>
        <taxon>Nepetoideae</taxon>
        <taxon>Mentheae</taxon>
        <taxon>Salviinae</taxon>
        <taxon>Salvia</taxon>
        <taxon>Salvia subgen. Calosphace</taxon>
    </lineage>
</organism>
<evidence type="ECO:0000313" key="2">
    <source>
        <dbReference type="EMBL" id="KAL1560159.1"/>
    </source>
</evidence>
<comment type="caution">
    <text evidence="2">The sequence shown here is derived from an EMBL/GenBank/DDBJ whole genome shotgun (WGS) entry which is preliminary data.</text>
</comment>
<name>A0ABD1HW61_SALDI</name>
<dbReference type="SUPFAM" id="SSF52087">
    <property type="entry name" value="CRAL/TRIO domain"/>
    <property type="match status" value="1"/>
</dbReference>
<evidence type="ECO:0000259" key="1">
    <source>
        <dbReference type="PROSITE" id="PS50191"/>
    </source>
</evidence>
<gene>
    <name evidence="2" type="ORF">AAHA92_10411</name>
</gene>
<dbReference type="SMART" id="SM00516">
    <property type="entry name" value="SEC14"/>
    <property type="match status" value="1"/>
</dbReference>
<dbReference type="SUPFAM" id="SSF46938">
    <property type="entry name" value="CRAL/TRIO N-terminal domain"/>
    <property type="match status" value="1"/>
</dbReference>
<dbReference type="PANTHER" id="PTHR46277">
    <property type="entry name" value="OS03G0850700 PROTEIN"/>
    <property type="match status" value="1"/>
</dbReference>
<feature type="domain" description="CRAL-TRIO" evidence="1">
    <location>
        <begin position="98"/>
        <end position="260"/>
    </location>
</feature>
<dbReference type="Proteomes" id="UP001567538">
    <property type="component" value="Unassembled WGS sequence"/>
</dbReference>
<keyword evidence="3" id="KW-1185">Reference proteome</keyword>
<protein>
    <submittedName>
        <fullName evidence="2">Phosphatidylinositol transfer protein 3-like</fullName>
    </submittedName>
</protein>
<dbReference type="Gene3D" id="3.40.525.10">
    <property type="entry name" value="CRAL-TRIO lipid binding domain"/>
    <property type="match status" value="1"/>
</dbReference>
<dbReference type="Pfam" id="PF00650">
    <property type="entry name" value="CRAL_TRIO"/>
    <property type="match status" value="1"/>
</dbReference>
<dbReference type="InterPro" id="IPR001251">
    <property type="entry name" value="CRAL-TRIO_dom"/>
</dbReference>
<accession>A0ABD1HW61</accession>
<dbReference type="CDD" id="cd00170">
    <property type="entry name" value="SEC14"/>
    <property type="match status" value="1"/>
</dbReference>
<dbReference type="EMBL" id="JBEAFC010000004">
    <property type="protein sequence ID" value="KAL1560159.1"/>
    <property type="molecule type" value="Genomic_DNA"/>
</dbReference>
<proteinExistence type="predicted"/>
<dbReference type="InterPro" id="IPR011074">
    <property type="entry name" value="CRAL/TRIO_N_dom"/>
</dbReference>
<evidence type="ECO:0000313" key="3">
    <source>
        <dbReference type="Proteomes" id="UP001567538"/>
    </source>
</evidence>
<dbReference type="SMART" id="SM01100">
    <property type="entry name" value="CRAL_TRIO_N"/>
    <property type="match status" value="1"/>
</dbReference>
<dbReference type="PROSITE" id="PS50191">
    <property type="entry name" value="CRAL_TRIO"/>
    <property type="match status" value="1"/>
</dbReference>
<dbReference type="PANTHER" id="PTHR46277:SF3">
    <property type="entry name" value="BINDING PROTEIN, PUTATIVE-RELATED"/>
    <property type="match status" value="1"/>
</dbReference>
<reference evidence="2 3" key="1">
    <citation type="submission" date="2024-06" db="EMBL/GenBank/DDBJ databases">
        <title>A chromosome level genome sequence of Diviner's sage (Salvia divinorum).</title>
        <authorList>
            <person name="Ford S.A."/>
            <person name="Ro D.-K."/>
            <person name="Ness R.W."/>
            <person name="Phillips M.A."/>
        </authorList>
    </citation>
    <scope>NUCLEOTIDE SEQUENCE [LARGE SCALE GENOMIC DNA]</scope>
    <source>
        <strain evidence="2">SAF-2024a</strain>
        <tissue evidence="2">Leaf</tissue>
    </source>
</reference>
<dbReference type="InterPro" id="IPR036273">
    <property type="entry name" value="CRAL/TRIO_N_dom_sf"/>
</dbReference>
<sequence length="264" mass="30348">MTSYLRQKFQSLTVSSVSEDAKQGELYSDEKREEMERTSIQTMKAFVLKQDPSAKDVDDLMIRRFLRARDLDVDKASAMFLKYLKWRRESIPNGFISPSEIPNELAQNKLFMQGYDKSGRPIMLVFAARHKPASTSVEEIKRFVIFILDKICGRMPNGLEKFTTIADLHGWGYANSDIRGYLAALSILQDCYPERLGKLLIINAPYIFMTAWKMVYPFIDKNTKKRIVFVEDKTLRATLLQDIDENQLPDCVGGPLKLVPIQDC</sequence>
<dbReference type="AlphaFoldDB" id="A0ABD1HW61"/>
<dbReference type="InterPro" id="IPR036865">
    <property type="entry name" value="CRAL-TRIO_dom_sf"/>
</dbReference>